<dbReference type="EMBL" id="BAAAGE010000007">
    <property type="protein sequence ID" value="GAA0732546.1"/>
    <property type="molecule type" value="Genomic_DNA"/>
</dbReference>
<dbReference type="RefSeq" id="WP_343914569.1">
    <property type="nucleotide sequence ID" value="NZ_BAAAGE010000007.1"/>
</dbReference>
<organism evidence="1 2">
    <name type="scientific">Aquimarina litoralis</name>
    <dbReference type="NCBI Taxonomy" id="584605"/>
    <lineage>
        <taxon>Bacteria</taxon>
        <taxon>Pseudomonadati</taxon>
        <taxon>Bacteroidota</taxon>
        <taxon>Flavobacteriia</taxon>
        <taxon>Flavobacteriales</taxon>
        <taxon>Flavobacteriaceae</taxon>
        <taxon>Aquimarina</taxon>
    </lineage>
</organism>
<proteinExistence type="predicted"/>
<sequence length="158" mass="19110">MAVWMQIIGFRESNSLEKEKELISNILNSENLNWSIKKRKNLEFFEFTFIDQQLKIYCDNPNFIEFSGTSSIFTAWYKFVDTENTELTNKVKKVFSQIANKRGIQKLYYFSEWFFSLDQIRLEEENFEQLIERIKNYPDLKKTELLGLEANEYYMEKI</sequence>
<reference evidence="2" key="1">
    <citation type="journal article" date="2019" name="Int. J. Syst. Evol. Microbiol.">
        <title>The Global Catalogue of Microorganisms (GCM) 10K type strain sequencing project: providing services to taxonomists for standard genome sequencing and annotation.</title>
        <authorList>
            <consortium name="The Broad Institute Genomics Platform"/>
            <consortium name="The Broad Institute Genome Sequencing Center for Infectious Disease"/>
            <person name="Wu L."/>
            <person name="Ma J."/>
        </authorList>
    </citation>
    <scope>NUCLEOTIDE SEQUENCE [LARGE SCALE GENOMIC DNA]</scope>
    <source>
        <strain evidence="2">JCM 15974</strain>
    </source>
</reference>
<gene>
    <name evidence="1" type="ORF">GCM10009430_45790</name>
</gene>
<keyword evidence="2" id="KW-1185">Reference proteome</keyword>
<name>A0ABP3UFJ6_9FLAO</name>
<protein>
    <submittedName>
        <fullName evidence="1">Uncharacterized protein</fullName>
    </submittedName>
</protein>
<evidence type="ECO:0000313" key="1">
    <source>
        <dbReference type="EMBL" id="GAA0732546.1"/>
    </source>
</evidence>
<accession>A0ABP3UFJ6</accession>
<comment type="caution">
    <text evidence="1">The sequence shown here is derived from an EMBL/GenBank/DDBJ whole genome shotgun (WGS) entry which is preliminary data.</text>
</comment>
<evidence type="ECO:0000313" key="2">
    <source>
        <dbReference type="Proteomes" id="UP001501758"/>
    </source>
</evidence>
<dbReference type="Proteomes" id="UP001501758">
    <property type="component" value="Unassembled WGS sequence"/>
</dbReference>